<dbReference type="InterPro" id="IPR027417">
    <property type="entry name" value="P-loop_NTPase"/>
</dbReference>
<keyword evidence="8 11" id="KW-0067">ATP-binding</keyword>
<dbReference type="CDD" id="cd00464">
    <property type="entry name" value="SK"/>
    <property type="match status" value="1"/>
</dbReference>
<comment type="function">
    <text evidence="11">Catalyzes the specific phosphorylation of the 3-hydroxyl group of shikimic acid using ATP as a cosubstrate.</text>
</comment>
<reference evidence="13" key="1">
    <citation type="submission" date="2018-04" db="EMBL/GenBank/DDBJ databases">
        <authorList>
            <person name="Liu S."/>
            <person name="Wang Z."/>
            <person name="Li J."/>
        </authorList>
    </citation>
    <scope>NUCLEOTIDE SEQUENCE [LARGE SCALE GENOMIC DNA]</scope>
    <source>
        <strain evidence="13">S1194</strain>
    </source>
</reference>
<accession>A0A2U1SYQ6</accession>
<feature type="binding site" evidence="11">
    <location>
        <position position="39"/>
    </location>
    <ligand>
        <name>substrate</name>
    </ligand>
</feature>
<comment type="pathway">
    <text evidence="1 11">Metabolic intermediate biosynthesis; chorismate biosynthesis; chorismate from D-erythrose 4-phosphate and phosphoenolpyruvate: step 5/7.</text>
</comment>
<dbReference type="Gene3D" id="3.40.50.300">
    <property type="entry name" value="P-loop containing nucleotide triphosphate hydrolases"/>
    <property type="match status" value="1"/>
</dbReference>
<keyword evidence="11" id="KW-0963">Cytoplasm</keyword>
<dbReference type="InterPro" id="IPR000623">
    <property type="entry name" value="Shikimate_kinase/TSH1"/>
</dbReference>
<keyword evidence="9 11" id="KW-0057">Aromatic amino acid biosynthesis</keyword>
<dbReference type="InterPro" id="IPR031322">
    <property type="entry name" value="Shikimate/glucono_kinase"/>
</dbReference>
<comment type="caution">
    <text evidence="12">The sequence shown here is derived from an EMBL/GenBank/DDBJ whole genome shotgun (WGS) entry which is preliminary data.</text>
</comment>
<dbReference type="HAMAP" id="MF_00109">
    <property type="entry name" value="Shikimate_kinase"/>
    <property type="match status" value="1"/>
</dbReference>
<comment type="subunit">
    <text evidence="11">Monomer.</text>
</comment>
<comment type="catalytic activity">
    <reaction evidence="10 11">
        <text>shikimate + ATP = 3-phosphoshikimate + ADP + H(+)</text>
        <dbReference type="Rhea" id="RHEA:13121"/>
        <dbReference type="ChEBI" id="CHEBI:15378"/>
        <dbReference type="ChEBI" id="CHEBI:30616"/>
        <dbReference type="ChEBI" id="CHEBI:36208"/>
        <dbReference type="ChEBI" id="CHEBI:145989"/>
        <dbReference type="ChEBI" id="CHEBI:456216"/>
        <dbReference type="EC" id="2.7.1.71"/>
    </reaction>
</comment>
<proteinExistence type="inferred from homology"/>
<feature type="binding site" evidence="11">
    <location>
        <position position="119"/>
    </location>
    <ligand>
        <name>ATP</name>
        <dbReference type="ChEBI" id="CHEBI:30616"/>
    </ligand>
</feature>
<dbReference type="GO" id="GO:0008652">
    <property type="term" value="P:amino acid biosynthetic process"/>
    <property type="evidence" value="ECO:0007669"/>
    <property type="project" value="UniProtKB-KW"/>
</dbReference>
<keyword evidence="11" id="KW-0460">Magnesium</keyword>
<feature type="binding site" evidence="11">
    <location>
        <position position="153"/>
    </location>
    <ligand>
        <name>ATP</name>
        <dbReference type="ChEBI" id="CHEBI:30616"/>
    </ligand>
</feature>
<sequence length="187" mass="20336">MAGEEARPVVIFIGAPGSGKTKIGRRVAKLLGVTFVDSDKRIVAEHGDIADIFTQHGEPYFRELERATISKALRERVVLSVGGGAVMHPETRAEFAQHRIVQLTVSAEAVESRITGGKRPLLSSGLDAWRTLVDKRSSVYNELATRSWDTSSRPIDSIAADIAEWVADEADIPLAAQRTTTDGNEAR</sequence>
<keyword evidence="4 11" id="KW-0028">Amino-acid biosynthesis</keyword>
<feature type="binding site" evidence="11">
    <location>
        <position position="62"/>
    </location>
    <ligand>
        <name>substrate</name>
    </ligand>
</feature>
<feature type="binding site" evidence="11">
    <location>
        <position position="83"/>
    </location>
    <ligand>
        <name>substrate</name>
    </ligand>
</feature>
<protein>
    <recommendedName>
        <fullName evidence="3 11">Shikimate kinase</fullName>
        <shortName evidence="11">SK</shortName>
        <ecNumber evidence="3 11">2.7.1.71</ecNumber>
    </recommendedName>
</protein>
<evidence type="ECO:0000256" key="1">
    <source>
        <dbReference type="ARBA" id="ARBA00004842"/>
    </source>
</evidence>
<evidence type="ECO:0000313" key="13">
    <source>
        <dbReference type="Proteomes" id="UP000244978"/>
    </source>
</evidence>
<dbReference type="GO" id="GO:0000287">
    <property type="term" value="F:magnesium ion binding"/>
    <property type="evidence" value="ECO:0007669"/>
    <property type="project" value="UniProtKB-UniRule"/>
</dbReference>
<evidence type="ECO:0000256" key="11">
    <source>
        <dbReference type="HAMAP-Rule" id="MF_00109"/>
    </source>
</evidence>
<gene>
    <name evidence="11" type="primary">aroK</name>
    <name evidence="12" type="ORF">DF220_01955</name>
</gene>
<keyword evidence="7 11" id="KW-0418">Kinase</keyword>
<comment type="similarity">
    <text evidence="2 11">Belongs to the shikimate kinase family.</text>
</comment>
<feature type="binding site" evidence="11">
    <location>
        <position position="21"/>
    </location>
    <ligand>
        <name>Mg(2+)</name>
        <dbReference type="ChEBI" id="CHEBI:18420"/>
    </ligand>
</feature>
<evidence type="ECO:0000256" key="3">
    <source>
        <dbReference type="ARBA" id="ARBA00012154"/>
    </source>
</evidence>
<feature type="binding site" evidence="11">
    <location>
        <position position="136"/>
    </location>
    <ligand>
        <name>substrate</name>
    </ligand>
</feature>
<feature type="binding site" evidence="11">
    <location>
        <begin position="17"/>
        <end position="22"/>
    </location>
    <ligand>
        <name>ATP</name>
        <dbReference type="ChEBI" id="CHEBI:30616"/>
    </ligand>
</feature>
<dbReference type="GO" id="GO:0004765">
    <property type="term" value="F:shikimate kinase activity"/>
    <property type="evidence" value="ECO:0007669"/>
    <property type="project" value="UniProtKB-UniRule"/>
</dbReference>
<evidence type="ECO:0000256" key="7">
    <source>
        <dbReference type="ARBA" id="ARBA00022777"/>
    </source>
</evidence>
<comment type="cofactor">
    <cofactor evidence="11">
        <name>Mg(2+)</name>
        <dbReference type="ChEBI" id="CHEBI:18420"/>
    </cofactor>
    <text evidence="11">Binds 1 Mg(2+) ion per subunit.</text>
</comment>
<evidence type="ECO:0000256" key="4">
    <source>
        <dbReference type="ARBA" id="ARBA00022605"/>
    </source>
</evidence>
<dbReference type="GO" id="GO:0009423">
    <property type="term" value="P:chorismate biosynthetic process"/>
    <property type="evidence" value="ECO:0007669"/>
    <property type="project" value="UniProtKB-UniRule"/>
</dbReference>
<dbReference type="PROSITE" id="PS01128">
    <property type="entry name" value="SHIKIMATE_KINASE"/>
    <property type="match status" value="1"/>
</dbReference>
<evidence type="ECO:0000256" key="6">
    <source>
        <dbReference type="ARBA" id="ARBA00022741"/>
    </source>
</evidence>
<dbReference type="AlphaFoldDB" id="A0A2U1SYQ6"/>
<dbReference type="EC" id="2.7.1.71" evidence="3 11"/>
<name>A0A2U1SYQ6_9MICO</name>
<dbReference type="Pfam" id="PF01202">
    <property type="entry name" value="SKI"/>
    <property type="match status" value="1"/>
</dbReference>
<keyword evidence="5 11" id="KW-0808">Transferase</keyword>
<dbReference type="PANTHER" id="PTHR21087:SF16">
    <property type="entry name" value="SHIKIMATE KINASE 1, CHLOROPLASTIC"/>
    <property type="match status" value="1"/>
</dbReference>
<evidence type="ECO:0000256" key="9">
    <source>
        <dbReference type="ARBA" id="ARBA00023141"/>
    </source>
</evidence>
<dbReference type="GO" id="GO:0005524">
    <property type="term" value="F:ATP binding"/>
    <property type="evidence" value="ECO:0007669"/>
    <property type="project" value="UniProtKB-UniRule"/>
</dbReference>
<dbReference type="InterPro" id="IPR023000">
    <property type="entry name" value="Shikimate_kinase_CS"/>
</dbReference>
<dbReference type="GO" id="GO:0009073">
    <property type="term" value="P:aromatic amino acid family biosynthetic process"/>
    <property type="evidence" value="ECO:0007669"/>
    <property type="project" value="UniProtKB-KW"/>
</dbReference>
<evidence type="ECO:0000256" key="2">
    <source>
        <dbReference type="ARBA" id="ARBA00006997"/>
    </source>
</evidence>
<dbReference type="GO" id="GO:0005829">
    <property type="term" value="C:cytosol"/>
    <property type="evidence" value="ECO:0007669"/>
    <property type="project" value="TreeGrafter"/>
</dbReference>
<dbReference type="SUPFAM" id="SSF52540">
    <property type="entry name" value="P-loop containing nucleoside triphosphate hydrolases"/>
    <property type="match status" value="1"/>
</dbReference>
<dbReference type="EMBL" id="QEEX01000001">
    <property type="protein sequence ID" value="PWB96736.1"/>
    <property type="molecule type" value="Genomic_DNA"/>
</dbReference>
<evidence type="ECO:0000256" key="8">
    <source>
        <dbReference type="ARBA" id="ARBA00022840"/>
    </source>
</evidence>
<dbReference type="RefSeq" id="WP_108996830.1">
    <property type="nucleotide sequence ID" value="NZ_QEEX01000001.1"/>
</dbReference>
<evidence type="ECO:0000313" key="12">
    <source>
        <dbReference type="EMBL" id="PWB96736.1"/>
    </source>
</evidence>
<dbReference type="UniPathway" id="UPA00053">
    <property type="reaction ID" value="UER00088"/>
</dbReference>
<dbReference type="PANTHER" id="PTHR21087">
    <property type="entry name" value="SHIKIMATE KINASE"/>
    <property type="match status" value="1"/>
</dbReference>
<evidence type="ECO:0000256" key="10">
    <source>
        <dbReference type="ARBA" id="ARBA00048567"/>
    </source>
</evidence>
<dbReference type="PRINTS" id="PR01100">
    <property type="entry name" value="SHIKIMTKNASE"/>
</dbReference>
<keyword evidence="11" id="KW-0479">Metal-binding</keyword>
<keyword evidence="6 11" id="KW-0547">Nucleotide-binding</keyword>
<keyword evidence="13" id="KW-1185">Reference proteome</keyword>
<evidence type="ECO:0000256" key="5">
    <source>
        <dbReference type="ARBA" id="ARBA00022679"/>
    </source>
</evidence>
<dbReference type="Proteomes" id="UP000244978">
    <property type="component" value="Unassembled WGS sequence"/>
</dbReference>
<comment type="subcellular location">
    <subcellularLocation>
        <location evidence="11">Cytoplasm</location>
    </subcellularLocation>
</comment>
<organism evidence="12 13">
    <name type="scientific">Homoserinimonas hongtaonis</name>
    <dbReference type="NCBI Taxonomy" id="2079791"/>
    <lineage>
        <taxon>Bacteria</taxon>
        <taxon>Bacillati</taxon>
        <taxon>Actinomycetota</taxon>
        <taxon>Actinomycetes</taxon>
        <taxon>Micrococcales</taxon>
        <taxon>Microbacteriaceae</taxon>
        <taxon>Homoserinimonas</taxon>
    </lineage>
</organism>